<reference evidence="2 3" key="1">
    <citation type="submission" date="2019-08" db="EMBL/GenBank/DDBJ databases">
        <title>The genome of the soybean aphid Biotype 1, its phylome, world population structure and adaptation to the North American continent.</title>
        <authorList>
            <person name="Giordano R."/>
            <person name="Donthu R.K."/>
            <person name="Hernandez A.G."/>
            <person name="Wright C.L."/>
            <person name="Zimin A.V."/>
        </authorList>
    </citation>
    <scope>NUCLEOTIDE SEQUENCE [LARGE SCALE GENOMIC DNA]</scope>
    <source>
        <tissue evidence="2">Whole aphids</tissue>
    </source>
</reference>
<feature type="transmembrane region" description="Helical" evidence="1">
    <location>
        <begin position="185"/>
        <end position="202"/>
    </location>
</feature>
<keyword evidence="3" id="KW-1185">Reference proteome</keyword>
<name>A0A6G0TGL3_APHGL</name>
<comment type="caution">
    <text evidence="2">The sequence shown here is derived from an EMBL/GenBank/DDBJ whole genome shotgun (WGS) entry which is preliminary data.</text>
</comment>
<feature type="transmembrane region" description="Helical" evidence="1">
    <location>
        <begin position="243"/>
        <end position="258"/>
    </location>
</feature>
<accession>A0A6G0TGL3</accession>
<keyword evidence="1" id="KW-0812">Transmembrane</keyword>
<sequence>MIKKRKNIKISLHEFQESSAVVSCLSPNVGGKNKMMVTWYKIHALALTESPAATFSMFLVRFSIFLIVCSGMAAGIGCGGIRDGAGAGGFGLLLLLAAAALAAAAANCAKCCWWCRNNSTDGFGMCRTAWLGGPCLGFVSEARDDTDGFTEAAATDALANEPEVGGTGIRRGTFPLRRFGEHDPFPLWLLLLLLWWWLLYLGDGDELDIIFLMCTAVSESVIKFRMLGGSYWPPLPFVCDDDPLLLLLLLLFLLTVVYC</sequence>
<feature type="transmembrane region" description="Helical" evidence="1">
    <location>
        <begin position="58"/>
        <end position="82"/>
    </location>
</feature>
<gene>
    <name evidence="2" type="ORF">AGLY_009705</name>
</gene>
<keyword evidence="1" id="KW-1133">Transmembrane helix</keyword>
<dbReference type="AlphaFoldDB" id="A0A6G0TGL3"/>
<protein>
    <submittedName>
        <fullName evidence="2">Uncharacterized protein</fullName>
    </submittedName>
</protein>
<dbReference type="EMBL" id="VYZN01000038">
    <property type="protein sequence ID" value="KAE9532624.1"/>
    <property type="molecule type" value="Genomic_DNA"/>
</dbReference>
<evidence type="ECO:0000313" key="2">
    <source>
        <dbReference type="EMBL" id="KAE9532624.1"/>
    </source>
</evidence>
<feature type="transmembrane region" description="Helical" evidence="1">
    <location>
        <begin position="88"/>
        <end position="109"/>
    </location>
</feature>
<organism evidence="2 3">
    <name type="scientific">Aphis glycines</name>
    <name type="common">Soybean aphid</name>
    <dbReference type="NCBI Taxonomy" id="307491"/>
    <lineage>
        <taxon>Eukaryota</taxon>
        <taxon>Metazoa</taxon>
        <taxon>Ecdysozoa</taxon>
        <taxon>Arthropoda</taxon>
        <taxon>Hexapoda</taxon>
        <taxon>Insecta</taxon>
        <taxon>Pterygota</taxon>
        <taxon>Neoptera</taxon>
        <taxon>Paraneoptera</taxon>
        <taxon>Hemiptera</taxon>
        <taxon>Sternorrhyncha</taxon>
        <taxon>Aphidomorpha</taxon>
        <taxon>Aphidoidea</taxon>
        <taxon>Aphididae</taxon>
        <taxon>Aphidini</taxon>
        <taxon>Aphis</taxon>
        <taxon>Aphis</taxon>
    </lineage>
</organism>
<evidence type="ECO:0000313" key="3">
    <source>
        <dbReference type="Proteomes" id="UP000475862"/>
    </source>
</evidence>
<keyword evidence="1" id="KW-0472">Membrane</keyword>
<proteinExistence type="predicted"/>
<dbReference type="Proteomes" id="UP000475862">
    <property type="component" value="Unassembled WGS sequence"/>
</dbReference>
<evidence type="ECO:0000256" key="1">
    <source>
        <dbReference type="SAM" id="Phobius"/>
    </source>
</evidence>